<organism evidence="3 4">
    <name type="scientific">Leptonema illini DSM 21528</name>
    <dbReference type="NCBI Taxonomy" id="929563"/>
    <lineage>
        <taxon>Bacteria</taxon>
        <taxon>Pseudomonadati</taxon>
        <taxon>Spirochaetota</taxon>
        <taxon>Spirochaetia</taxon>
        <taxon>Leptospirales</taxon>
        <taxon>Leptospiraceae</taxon>
        <taxon>Leptonema</taxon>
    </lineage>
</organism>
<evidence type="ECO:0000256" key="1">
    <source>
        <dbReference type="SAM" id="Coils"/>
    </source>
</evidence>
<reference evidence="3 4" key="1">
    <citation type="submission" date="2011-10" db="EMBL/GenBank/DDBJ databases">
        <title>The Improved High-Quality Draft genome of Leptonema illini DSM 21528.</title>
        <authorList>
            <consortium name="US DOE Joint Genome Institute (JGI-PGF)"/>
            <person name="Lucas S."/>
            <person name="Copeland A."/>
            <person name="Lapidus A."/>
            <person name="Glavina del Rio T."/>
            <person name="Dalin E."/>
            <person name="Tice H."/>
            <person name="Bruce D."/>
            <person name="Goodwin L."/>
            <person name="Pitluck S."/>
            <person name="Peters L."/>
            <person name="Mikhailova N."/>
            <person name="Held B."/>
            <person name="Kyrpides N."/>
            <person name="Mavromatis K."/>
            <person name="Ivanova N."/>
            <person name="Markowitz V."/>
            <person name="Cheng J.-F."/>
            <person name="Hugenholtz P."/>
            <person name="Woyke T."/>
            <person name="Wu D."/>
            <person name="Gronow S."/>
            <person name="Wellnitz S."/>
            <person name="Brambilla E.-M."/>
            <person name="Klenk H.-P."/>
            <person name="Eisen J.A."/>
        </authorList>
    </citation>
    <scope>NUCLEOTIDE SEQUENCE [LARGE SCALE GENOMIC DNA]</scope>
    <source>
        <strain evidence="3 4">DSM 21528</strain>
    </source>
</reference>
<dbReference type="InterPro" id="IPR000835">
    <property type="entry name" value="HTH_MarR-typ"/>
</dbReference>
<name>H2CD70_9LEPT</name>
<dbReference type="SMART" id="SM00347">
    <property type="entry name" value="HTH_MARR"/>
    <property type="match status" value="1"/>
</dbReference>
<dbReference type="NCBIfam" id="TIGR04176">
    <property type="entry name" value="MarR_EPS"/>
    <property type="match status" value="1"/>
</dbReference>
<dbReference type="InterPro" id="IPR026433">
    <property type="entry name" value="MarR_EPS"/>
</dbReference>
<accession>H2CD70</accession>
<dbReference type="SUPFAM" id="SSF46785">
    <property type="entry name" value="Winged helix' DNA-binding domain"/>
    <property type="match status" value="1"/>
</dbReference>
<dbReference type="Pfam" id="PF13412">
    <property type="entry name" value="HTH_24"/>
    <property type="match status" value="1"/>
</dbReference>
<dbReference type="InterPro" id="IPR011991">
    <property type="entry name" value="ArsR-like_HTH"/>
</dbReference>
<feature type="domain" description="HTH marR-type" evidence="2">
    <location>
        <begin position="3"/>
        <end position="105"/>
    </location>
</feature>
<dbReference type="Gene3D" id="1.10.10.10">
    <property type="entry name" value="Winged helix-like DNA-binding domain superfamily/Winged helix DNA-binding domain"/>
    <property type="match status" value="1"/>
</dbReference>
<keyword evidence="4" id="KW-1185">Reference proteome</keyword>
<dbReference type="EMBL" id="JH597773">
    <property type="protein sequence ID" value="EHQ07546.1"/>
    <property type="molecule type" value="Genomic_DNA"/>
</dbReference>
<dbReference type="AlphaFoldDB" id="H2CD70"/>
<keyword evidence="1" id="KW-0175">Coiled coil</keyword>
<protein>
    <submittedName>
        <fullName evidence="3">Regulatory protein MarR</fullName>
    </submittedName>
</protein>
<dbReference type="InterPro" id="IPR036390">
    <property type="entry name" value="WH_DNA-bd_sf"/>
</dbReference>
<dbReference type="HOGENOM" id="CLU_147409_1_0_12"/>
<evidence type="ECO:0000259" key="2">
    <source>
        <dbReference type="SMART" id="SM00347"/>
    </source>
</evidence>
<feature type="coiled-coil region" evidence="1">
    <location>
        <begin position="83"/>
        <end position="113"/>
    </location>
</feature>
<dbReference type="STRING" id="183.GCA_002009735_00447"/>
<dbReference type="InterPro" id="IPR036388">
    <property type="entry name" value="WH-like_DNA-bd_sf"/>
</dbReference>
<dbReference type="CDD" id="cd00090">
    <property type="entry name" value="HTH_ARSR"/>
    <property type="match status" value="1"/>
</dbReference>
<dbReference type="GO" id="GO:0003700">
    <property type="term" value="F:DNA-binding transcription factor activity"/>
    <property type="evidence" value="ECO:0007669"/>
    <property type="project" value="InterPro"/>
</dbReference>
<evidence type="ECO:0000313" key="3">
    <source>
        <dbReference type="EMBL" id="EHQ07546.1"/>
    </source>
</evidence>
<proteinExistence type="predicted"/>
<dbReference type="Proteomes" id="UP000005737">
    <property type="component" value="Unassembled WGS sequence"/>
</dbReference>
<dbReference type="RefSeq" id="WP_002773520.1">
    <property type="nucleotide sequence ID" value="NZ_JH597773.1"/>
</dbReference>
<evidence type="ECO:0000313" key="4">
    <source>
        <dbReference type="Proteomes" id="UP000005737"/>
    </source>
</evidence>
<gene>
    <name evidence="3" type="ORF">Lepil_2877</name>
</gene>
<sequence>MPHFASDETHYQVLRLLDRRPELTQRELADELGVSVGKANYVLNALIEKGLVKARNFKNSRNKAAYAYFLTPAGIEEKGRVAVRFLRRKMEEYEQIKREIEELKKELDERGSSL</sequence>